<sequence length="119" mass="13955">MTKEYVVKANDVYILIKICNLLDINAVSHVKTAIKSIILDLFGISMLLMVSFKIIKLVDDNIFFILKTDIRFLNLFLYVMQPDHTTKYEFSLEVIKIPLSVKKKTNKKSYKVDKYIFKK</sequence>
<reference evidence="2" key="1">
    <citation type="submission" date="2015-07" db="EMBL/GenBank/DDBJ databases">
        <title>Annotation of Plasmodium falciparum RAJ116.</title>
        <authorList>
            <consortium name="The Broad Institute Genome Sequencing Platform"/>
            <person name="Volkman S.K."/>
            <person name="Neafsey D.E."/>
            <person name="Dash A.P."/>
            <person name="Chitnis C.E."/>
            <person name="Hartl D.L."/>
            <person name="Young S.K."/>
            <person name="Zeng Q."/>
            <person name="Koehrsen M."/>
            <person name="Alvarado L."/>
            <person name="Berlin A."/>
            <person name="Borenstein D."/>
            <person name="Chapman S.B."/>
            <person name="Chen Z."/>
            <person name="Engels R."/>
            <person name="Freedman E."/>
            <person name="Gellesch M."/>
            <person name="Goldberg J."/>
            <person name="Griggs A."/>
            <person name="Gujja S."/>
            <person name="Heilman E.R."/>
            <person name="Heiman D.I."/>
            <person name="Howarth C."/>
            <person name="Jen D."/>
            <person name="Larson L."/>
            <person name="Mehta T."/>
            <person name="Neiman D."/>
            <person name="Park D."/>
            <person name="Pearson M."/>
            <person name="Roberts A."/>
            <person name="Saif S."/>
            <person name="Shea T."/>
            <person name="Shenoy N."/>
            <person name="Sisk P."/>
            <person name="Stolte C."/>
            <person name="Sykes S."/>
            <person name="Walk T."/>
            <person name="White J."/>
            <person name="Yandava C."/>
            <person name="Haas B."/>
            <person name="Henn M.R."/>
            <person name="Nusbaum C."/>
            <person name="Birren B."/>
        </authorList>
    </citation>
    <scope>NUCLEOTIDE SEQUENCE [LARGE SCALE GENOMIC DNA]</scope>
    <source>
        <strain evidence="2">RAJ116</strain>
    </source>
</reference>
<name>A0A0L0CT19_PLAFA</name>
<protein>
    <submittedName>
        <fullName evidence="1">Uncharacterized protein</fullName>
    </submittedName>
</protein>
<evidence type="ECO:0000313" key="1">
    <source>
        <dbReference type="EMBL" id="KNC35600.1"/>
    </source>
</evidence>
<organism evidence="1 2">
    <name type="scientific">Plasmodium falciparum RAJ116</name>
    <dbReference type="NCBI Taxonomy" id="580058"/>
    <lineage>
        <taxon>Eukaryota</taxon>
        <taxon>Sar</taxon>
        <taxon>Alveolata</taxon>
        <taxon>Apicomplexa</taxon>
        <taxon>Aconoidasida</taxon>
        <taxon>Haemosporida</taxon>
        <taxon>Plasmodiidae</taxon>
        <taxon>Plasmodium</taxon>
        <taxon>Plasmodium (Laverania)</taxon>
    </lineage>
</organism>
<proteinExistence type="predicted"/>
<gene>
    <name evidence="1" type="ORF">PFLG_00647</name>
</gene>
<reference evidence="2" key="2">
    <citation type="submission" date="2015-07" db="EMBL/GenBank/DDBJ databases">
        <title>The genome sequence of Plasmodium falciparum RAJ116.</title>
        <authorList>
            <consortium name="The Broad Institute Genome Sequencing Platform"/>
            <person name="Volkman S.K."/>
            <person name="Neafsey D.E."/>
            <person name="Dash A.P."/>
            <person name="Chitnis C.E."/>
            <person name="Hartl D.L."/>
            <person name="Young S.K."/>
            <person name="Kodira C.D."/>
            <person name="Zeng Q."/>
            <person name="Koehrsen M."/>
            <person name="Godfrey P."/>
            <person name="Alvarado L."/>
            <person name="Berlin A."/>
            <person name="Borenstein D."/>
            <person name="Chen Z."/>
            <person name="Engels R."/>
            <person name="Freedman E."/>
            <person name="Gellesch M."/>
            <person name="Goldberg J."/>
            <person name="Griggs A."/>
            <person name="Gujja S."/>
            <person name="Heiman D."/>
            <person name="Hepburn T."/>
            <person name="Howarth C."/>
            <person name="Jen D."/>
            <person name="Larson L."/>
            <person name="Lewis B."/>
            <person name="Mehta T."/>
            <person name="Park D."/>
            <person name="Pearson M."/>
            <person name="Roberts A."/>
            <person name="Saif S."/>
            <person name="Shea T."/>
            <person name="Shenoy N."/>
            <person name="Sisk P."/>
            <person name="Stolte C."/>
            <person name="Sykes S."/>
            <person name="Walk T."/>
            <person name="White J."/>
            <person name="Yandava C."/>
            <person name="Wirth D.F."/>
            <person name="Nusbaum C."/>
            <person name="Birren B."/>
        </authorList>
    </citation>
    <scope>NUCLEOTIDE SEQUENCE [LARGE SCALE GENOMIC DNA]</scope>
    <source>
        <strain evidence="2">RAJ116</strain>
    </source>
</reference>
<dbReference type="EMBL" id="GG663876">
    <property type="protein sequence ID" value="KNC35600.1"/>
    <property type="molecule type" value="Genomic_DNA"/>
</dbReference>
<dbReference type="Proteomes" id="UP000054566">
    <property type="component" value="Unassembled WGS sequence"/>
</dbReference>
<accession>A0A0L0CT19</accession>
<dbReference type="AlphaFoldDB" id="A0A0L0CT19"/>
<evidence type="ECO:0000313" key="2">
    <source>
        <dbReference type="Proteomes" id="UP000054566"/>
    </source>
</evidence>
<dbReference type="OrthoDB" id="369546at2759"/>